<proteinExistence type="predicted"/>
<dbReference type="AlphaFoldDB" id="D6TMJ9"/>
<dbReference type="InterPro" id="IPR047057">
    <property type="entry name" value="MerR_fam"/>
</dbReference>
<evidence type="ECO:0000313" key="3">
    <source>
        <dbReference type="EMBL" id="EFH86999.1"/>
    </source>
</evidence>
<dbReference type="PANTHER" id="PTHR30204">
    <property type="entry name" value="REDOX-CYCLING DRUG-SENSING TRANSCRIPTIONAL ACTIVATOR SOXR"/>
    <property type="match status" value="1"/>
</dbReference>
<evidence type="ECO:0000259" key="2">
    <source>
        <dbReference type="PROSITE" id="PS50937"/>
    </source>
</evidence>
<dbReference type="SMART" id="SM00422">
    <property type="entry name" value="HTH_MERR"/>
    <property type="match status" value="1"/>
</dbReference>
<keyword evidence="1" id="KW-0238">DNA-binding</keyword>
<feature type="domain" description="HTH merR-type" evidence="2">
    <location>
        <begin position="10"/>
        <end position="81"/>
    </location>
</feature>
<dbReference type="SUPFAM" id="SSF46955">
    <property type="entry name" value="Putative DNA-binding domain"/>
    <property type="match status" value="1"/>
</dbReference>
<sequence length="150" mass="17847">MEKQQSMEKEFTIQQMAQVTGLSAHTLRYYERAGLMSQHVERDEANGYRSYGQEHVLWFKFIKRLRATGMPIRDIQHYTELLRQGEQTMPERLQLLKHHQSRVEEHLKEVEHHLEAITAKIAYYEQQSPSCTLRSGEEEKQTRCPYVGKR</sequence>
<dbReference type="STRING" id="485913.Krac_8320"/>
<dbReference type="CDD" id="cd01109">
    <property type="entry name" value="HTH_YyaN"/>
    <property type="match status" value="1"/>
</dbReference>
<name>D6TMJ9_KTERA</name>
<protein>
    <submittedName>
        <fullName evidence="3">Transcriptional regulator, MerR family</fullName>
    </submittedName>
</protein>
<dbReference type="PROSITE" id="PS50937">
    <property type="entry name" value="HTH_MERR_2"/>
    <property type="match status" value="1"/>
</dbReference>
<dbReference type="InParanoid" id="D6TMJ9"/>
<reference evidence="3 4" key="1">
    <citation type="journal article" date="2011" name="Stand. Genomic Sci.">
        <title>Non-contiguous finished genome sequence and contextual data of the filamentous soil bacterium Ktedonobacter racemifer type strain (SOSP1-21).</title>
        <authorList>
            <person name="Chang Y.J."/>
            <person name="Land M."/>
            <person name="Hauser L."/>
            <person name="Chertkov O."/>
            <person name="Del Rio T.G."/>
            <person name="Nolan M."/>
            <person name="Copeland A."/>
            <person name="Tice H."/>
            <person name="Cheng J.F."/>
            <person name="Lucas S."/>
            <person name="Han C."/>
            <person name="Goodwin L."/>
            <person name="Pitluck S."/>
            <person name="Ivanova N."/>
            <person name="Ovchinikova G."/>
            <person name="Pati A."/>
            <person name="Chen A."/>
            <person name="Palaniappan K."/>
            <person name="Mavromatis K."/>
            <person name="Liolios K."/>
            <person name="Brettin T."/>
            <person name="Fiebig A."/>
            <person name="Rohde M."/>
            <person name="Abt B."/>
            <person name="Goker M."/>
            <person name="Detter J.C."/>
            <person name="Woyke T."/>
            <person name="Bristow J."/>
            <person name="Eisen J.A."/>
            <person name="Markowitz V."/>
            <person name="Hugenholtz P."/>
            <person name="Kyrpides N.C."/>
            <person name="Klenk H.P."/>
            <person name="Lapidus A."/>
        </authorList>
    </citation>
    <scope>NUCLEOTIDE SEQUENCE [LARGE SCALE GENOMIC DNA]</scope>
    <source>
        <strain evidence="4">DSM 44963</strain>
    </source>
</reference>
<dbReference type="Gene3D" id="1.10.1660.10">
    <property type="match status" value="1"/>
</dbReference>
<organism evidence="3 4">
    <name type="scientific">Ktedonobacter racemifer DSM 44963</name>
    <dbReference type="NCBI Taxonomy" id="485913"/>
    <lineage>
        <taxon>Bacteria</taxon>
        <taxon>Bacillati</taxon>
        <taxon>Chloroflexota</taxon>
        <taxon>Ktedonobacteria</taxon>
        <taxon>Ktedonobacterales</taxon>
        <taxon>Ktedonobacteraceae</taxon>
        <taxon>Ktedonobacter</taxon>
    </lineage>
</organism>
<dbReference type="RefSeq" id="WP_007911771.1">
    <property type="nucleotide sequence ID" value="NZ_ADVG01000002.1"/>
</dbReference>
<dbReference type="FunCoup" id="D6TMJ9">
    <property type="interactions" value="73"/>
</dbReference>
<dbReference type="Proteomes" id="UP000004508">
    <property type="component" value="Unassembled WGS sequence"/>
</dbReference>
<keyword evidence="4" id="KW-1185">Reference proteome</keyword>
<dbReference type="EMBL" id="ADVG01000002">
    <property type="protein sequence ID" value="EFH86999.1"/>
    <property type="molecule type" value="Genomic_DNA"/>
</dbReference>
<dbReference type="Pfam" id="PF13411">
    <property type="entry name" value="MerR_1"/>
    <property type="match status" value="1"/>
</dbReference>
<evidence type="ECO:0000256" key="1">
    <source>
        <dbReference type="ARBA" id="ARBA00023125"/>
    </source>
</evidence>
<dbReference type="PANTHER" id="PTHR30204:SF98">
    <property type="entry name" value="HTH-TYPE TRANSCRIPTIONAL REGULATOR ADHR"/>
    <property type="match status" value="1"/>
</dbReference>
<dbReference type="GO" id="GO:0003677">
    <property type="term" value="F:DNA binding"/>
    <property type="evidence" value="ECO:0007669"/>
    <property type="project" value="UniProtKB-KW"/>
</dbReference>
<dbReference type="eggNOG" id="COG0789">
    <property type="taxonomic scope" value="Bacteria"/>
</dbReference>
<dbReference type="InterPro" id="IPR000551">
    <property type="entry name" value="MerR-type_HTH_dom"/>
</dbReference>
<comment type="caution">
    <text evidence="3">The sequence shown here is derived from an EMBL/GenBank/DDBJ whole genome shotgun (WGS) entry which is preliminary data.</text>
</comment>
<dbReference type="InterPro" id="IPR009061">
    <property type="entry name" value="DNA-bd_dom_put_sf"/>
</dbReference>
<gene>
    <name evidence="3" type="ORF">Krac_8320</name>
</gene>
<evidence type="ECO:0000313" key="4">
    <source>
        <dbReference type="Proteomes" id="UP000004508"/>
    </source>
</evidence>
<accession>D6TMJ9</accession>
<dbReference type="GO" id="GO:0003700">
    <property type="term" value="F:DNA-binding transcription factor activity"/>
    <property type="evidence" value="ECO:0007669"/>
    <property type="project" value="InterPro"/>
</dbReference>